<evidence type="ECO:0000259" key="1">
    <source>
        <dbReference type="Pfam" id="PF24864"/>
    </source>
</evidence>
<name>A0A074Y0C9_AURSE</name>
<feature type="domain" description="DUF7730" evidence="1">
    <location>
        <begin position="161"/>
        <end position="276"/>
    </location>
</feature>
<reference evidence="2 3" key="1">
    <citation type="journal article" date="2014" name="BMC Genomics">
        <title>Genome sequencing of four Aureobasidium pullulans varieties: biotechnological potential, stress tolerance, and description of new species.</title>
        <authorList>
            <person name="Gostin Ar C."/>
            <person name="Ohm R.A."/>
            <person name="Kogej T."/>
            <person name="Sonjak S."/>
            <person name="Turk M."/>
            <person name="Zajc J."/>
            <person name="Zalar P."/>
            <person name="Grube M."/>
            <person name="Sun H."/>
            <person name="Han J."/>
            <person name="Sharma A."/>
            <person name="Chiniquy J."/>
            <person name="Ngan C.Y."/>
            <person name="Lipzen A."/>
            <person name="Barry K."/>
            <person name="Grigoriev I.V."/>
            <person name="Gunde-Cimerman N."/>
        </authorList>
    </citation>
    <scope>NUCLEOTIDE SEQUENCE [LARGE SCALE GENOMIC DNA]</scope>
    <source>
        <strain evidence="2 3">EXF-2481</strain>
    </source>
</reference>
<dbReference type="Proteomes" id="UP000030641">
    <property type="component" value="Unassembled WGS sequence"/>
</dbReference>
<dbReference type="GeneID" id="25368683"/>
<dbReference type="EMBL" id="KL584780">
    <property type="protein sequence ID" value="KEQ91248.1"/>
    <property type="molecule type" value="Genomic_DNA"/>
</dbReference>
<dbReference type="Pfam" id="PF24864">
    <property type="entry name" value="DUF7730"/>
    <property type="match status" value="1"/>
</dbReference>
<accession>A0A074Y0C9</accession>
<evidence type="ECO:0000313" key="3">
    <source>
        <dbReference type="Proteomes" id="UP000030641"/>
    </source>
</evidence>
<dbReference type="InParanoid" id="A0A074Y0C9"/>
<organism evidence="2 3">
    <name type="scientific">Aureobasidium subglaciale (strain EXF-2481)</name>
    <name type="common">Aureobasidium pullulans var. subglaciale</name>
    <dbReference type="NCBI Taxonomy" id="1043005"/>
    <lineage>
        <taxon>Eukaryota</taxon>
        <taxon>Fungi</taxon>
        <taxon>Dikarya</taxon>
        <taxon>Ascomycota</taxon>
        <taxon>Pezizomycotina</taxon>
        <taxon>Dothideomycetes</taxon>
        <taxon>Dothideomycetidae</taxon>
        <taxon>Dothideales</taxon>
        <taxon>Saccotheciaceae</taxon>
        <taxon>Aureobasidium</taxon>
    </lineage>
</organism>
<gene>
    <name evidence="2" type="ORF">AUEXF2481DRAFT_505895</name>
</gene>
<dbReference type="InterPro" id="IPR056632">
    <property type="entry name" value="DUF7730"/>
</dbReference>
<dbReference type="AlphaFoldDB" id="A0A074Y0C9"/>
<evidence type="ECO:0000313" key="2">
    <source>
        <dbReference type="EMBL" id="KEQ91248.1"/>
    </source>
</evidence>
<keyword evidence="3" id="KW-1185">Reference proteome</keyword>
<sequence>MSVVFRHSISTCGDGFDSVQQLSARLRCIWLGVLARRFDWHGSCLGTAVMCGLDSARLGSSTSVVTVRFGISDRSGLVSAVPRVRTHALPRLDFPNPDHLNSPLSRASIQQQLFLQFRHRPGARSLHLLRTHLILYLYIHTLSPLSHYTHLVMARSMSKPSFMQLPPELRTLVYQHLLTSVERGEVRTVGQRVLPTSVDSFEQATALCSIEGKCIWCLSGRVHLVCQCHAIIDDHEKGSLVERPGGRIYPAILGCSKQVYSEAMPMLYSETHLSILLRPYPGTLSGLSALPMFPCNLGSLNFAVAPLKHENSIDRKLFMQIVGNVMIALNGYAPGIVTVTRDPTRGRSYDASVATAHEIFRKFDLMVVKQPIVEMSLTKRAALFKGISRDRQNDVALMAMIHVAVPDFAVSFIRTRLRCFSFLARHELQYFLAFRFIPCSHSS</sequence>
<dbReference type="HOGENOM" id="CLU_618175_0_0_1"/>
<proteinExistence type="predicted"/>
<dbReference type="RefSeq" id="XP_013339785.1">
    <property type="nucleotide sequence ID" value="XM_013484331.1"/>
</dbReference>
<protein>
    <recommendedName>
        <fullName evidence="1">DUF7730 domain-containing protein</fullName>
    </recommendedName>
</protein>
<dbReference type="OrthoDB" id="2951834at2759"/>